<organism evidence="1">
    <name type="scientific">Exserohilum turcicum mymonavirus 1</name>
    <dbReference type="NCBI Taxonomy" id="3229033"/>
    <lineage>
        <taxon>Viruses</taxon>
        <taxon>Riboviria</taxon>
        <taxon>Orthornavirae</taxon>
        <taxon>Negarnaviricota</taxon>
        <taxon>Haploviricotina</taxon>
        <taxon>Monjiviricetes</taxon>
        <taxon>Mononegavirales</taxon>
        <taxon>Mymonaviridae</taxon>
    </lineage>
</organism>
<name>A0AAU7YBI9_9MONO</name>
<proteinExistence type="predicted"/>
<evidence type="ECO:0000313" key="1">
    <source>
        <dbReference type="EMBL" id="XBY85609.1"/>
    </source>
</evidence>
<dbReference type="EMBL" id="PP926276">
    <property type="protein sequence ID" value="XBY85609.1"/>
    <property type="molecule type" value="Viral_cRNA"/>
</dbReference>
<accession>A0AAU7YBI9</accession>
<sequence length="225" mass="25157">MSLSRCNFKKNRTKTIRMYRFKHTSIPPQLEIPVTMSKTTGSESRFANRFIKYAGTSEEFNKKYDLSGQAIDDLRTANGIVLEQKKAVDKMLLKAEEAINAISMLNKESGVQQIENIPLPTSATRASYGKKMGYNVLVMEFLTAGLLHFMEETINLEEALKSRDSAMARLAAQIPQLEIMGAYEPVEISDLISASVVDPATYTRVEKPTTPIMNTPKKQIVSGKK</sequence>
<protein>
    <submittedName>
        <fullName evidence="1">Uncharacterized protein</fullName>
    </submittedName>
</protein>
<reference evidence="1" key="1">
    <citation type="submission" date="2024-05" db="EMBL/GenBank/DDBJ databases">
        <title>Viral Diversity and Horizontal Gene Transfer Among Viruses in Setosphaeria turcica Population from Northern Corn Leaf Blight of Maize.</title>
        <authorList>
            <person name="Jia J."/>
            <person name="Mu F."/>
        </authorList>
    </citation>
    <scope>NUCLEOTIDE SEQUENCE</scope>
    <source>
        <strain evidence="1">ZZ1</strain>
    </source>
</reference>